<dbReference type="PANTHER" id="PTHR42776:SF27">
    <property type="entry name" value="DIPEPTIDYL PEPTIDASE FAMILY MEMBER 6"/>
    <property type="match status" value="1"/>
</dbReference>
<dbReference type="SUPFAM" id="SSF82171">
    <property type="entry name" value="DPP6 N-terminal domain-like"/>
    <property type="match status" value="1"/>
</dbReference>
<feature type="signal peptide" evidence="2">
    <location>
        <begin position="1"/>
        <end position="20"/>
    </location>
</feature>
<reference evidence="4 5" key="1">
    <citation type="submission" date="2023-12" db="EMBL/GenBank/DDBJ databases">
        <title>Stenotrophomonas guangdongensis sp. nov., isolated from wilted pepper plants (Capsicum annuum).</title>
        <authorList>
            <person name="Qiu M."/>
            <person name="Li Y."/>
            <person name="Liu Q."/>
            <person name="Zhang X."/>
            <person name="Huang Y."/>
            <person name="Guo R."/>
            <person name="Hu M."/>
            <person name="Zhou J."/>
            <person name="Zhou X."/>
        </authorList>
    </citation>
    <scope>NUCLEOTIDE SEQUENCE [LARGE SCALE GENOMIC DNA]</scope>
    <source>
        <strain evidence="4 5">MH1</strain>
    </source>
</reference>
<keyword evidence="1" id="KW-0378">Hydrolase</keyword>
<sequence length="687" mass="73730">MSKFRDACAALALLVLMSVAADVPAAGPDPTLHSAAAAQRALAPAARLPRAAFLEDRALTAVRLSPGGDQVAWLREQGQARSLMVLPTAGGAARILVGRTQARQLSWSRDGRWLFLRAPRSLAMVPVHSAGGMRTPLGGVEQRQVMKVDPSQPAAVLLRERVVAGDAERWRIVRMDAQGKRSVLREDAHWVHDVALDAAGRIVALARFDGDHDALYRVQPDGRLRAVLRLQPLERVNLLAAMDDGSLLLDGNPGGNFRRVLRLEADDTLRTLHEDPRHEADLDEVVLDPATQQPVAASYRSTVATTHGIGAAAPVLAAIARQLPGRDIGVQAAGASSTWLVSARAATLRDPQWYLYDARRGGLRRILDAPAAAGKAPPESQLSRKVAVSYRASDGMQVHGFVLLPPGVDPARAPLVAQVHGGPISHFRPGFDGVAQFLANRGYVVFQSNFRGSTGHGRAYTFAPQGDYGNGRVQQDVVDGVRWLLAQGIGDPQRVGIVGHSFGGYSTLLGLTFQPELFKVGVAGAPPADLGWAMRWLVMSGEQGDLPDRSLRQTLRALSLDATEPATQARLHAQSPSANAVRMRRPLLVMAGAVDRTVAIREVTHYVATLKAQATPVTLLVDPEGGHSPIDPIPREAYLFAMETMLQRHLGGPVPEPAGQRLRAYLRQNLRVAGPEFAALAQPAPSP</sequence>
<evidence type="ECO:0000313" key="5">
    <source>
        <dbReference type="Proteomes" id="UP001301653"/>
    </source>
</evidence>
<evidence type="ECO:0000256" key="2">
    <source>
        <dbReference type="SAM" id="SignalP"/>
    </source>
</evidence>
<feature type="domain" description="Peptidase S9 prolyl oligopeptidase catalytic" evidence="3">
    <location>
        <begin position="430"/>
        <end position="629"/>
    </location>
</feature>
<organism evidence="4 5">
    <name type="scientific">Stenotrophomonas capsici</name>
    <dbReference type="NCBI Taxonomy" id="3110230"/>
    <lineage>
        <taxon>Bacteria</taxon>
        <taxon>Pseudomonadati</taxon>
        <taxon>Pseudomonadota</taxon>
        <taxon>Gammaproteobacteria</taxon>
        <taxon>Lysobacterales</taxon>
        <taxon>Lysobacteraceae</taxon>
        <taxon>Stenotrophomonas</taxon>
    </lineage>
</organism>
<evidence type="ECO:0000259" key="3">
    <source>
        <dbReference type="Pfam" id="PF00326"/>
    </source>
</evidence>
<keyword evidence="2" id="KW-0732">Signal</keyword>
<dbReference type="Gene3D" id="2.120.10.30">
    <property type="entry name" value="TolB, C-terminal domain"/>
    <property type="match status" value="1"/>
</dbReference>
<dbReference type="RefSeq" id="WP_323438084.1">
    <property type="nucleotide sequence ID" value="NZ_JAYFUH010000062.1"/>
</dbReference>
<proteinExistence type="predicted"/>
<name>A0ABU5V0G2_9GAMM</name>
<evidence type="ECO:0000313" key="4">
    <source>
        <dbReference type="EMBL" id="MEA5666835.1"/>
    </source>
</evidence>
<protein>
    <submittedName>
        <fullName evidence="4">Prolyl oligopeptidase family serine peptidase</fullName>
    </submittedName>
</protein>
<dbReference type="InterPro" id="IPR001375">
    <property type="entry name" value="Peptidase_S9_cat"/>
</dbReference>
<dbReference type="PANTHER" id="PTHR42776">
    <property type="entry name" value="SERINE PEPTIDASE S9 FAMILY MEMBER"/>
    <property type="match status" value="1"/>
</dbReference>
<feature type="chain" id="PRO_5046630142" evidence="2">
    <location>
        <begin position="21"/>
        <end position="687"/>
    </location>
</feature>
<evidence type="ECO:0000256" key="1">
    <source>
        <dbReference type="ARBA" id="ARBA00022801"/>
    </source>
</evidence>
<comment type="caution">
    <text evidence="4">The sequence shown here is derived from an EMBL/GenBank/DDBJ whole genome shotgun (WGS) entry which is preliminary data.</text>
</comment>
<dbReference type="InterPro" id="IPR029058">
    <property type="entry name" value="AB_hydrolase_fold"/>
</dbReference>
<dbReference type="SUPFAM" id="SSF53474">
    <property type="entry name" value="alpha/beta-Hydrolases"/>
    <property type="match status" value="1"/>
</dbReference>
<accession>A0ABU5V0G2</accession>
<gene>
    <name evidence="4" type="ORF">VA603_04720</name>
</gene>
<dbReference type="InterPro" id="IPR011042">
    <property type="entry name" value="6-blade_b-propeller_TolB-like"/>
</dbReference>
<dbReference type="Gene3D" id="3.40.50.1820">
    <property type="entry name" value="alpha/beta hydrolase"/>
    <property type="match status" value="1"/>
</dbReference>
<dbReference type="Proteomes" id="UP001301653">
    <property type="component" value="Unassembled WGS sequence"/>
</dbReference>
<keyword evidence="5" id="KW-1185">Reference proteome</keyword>
<dbReference type="Pfam" id="PF00326">
    <property type="entry name" value="Peptidase_S9"/>
    <property type="match status" value="1"/>
</dbReference>
<dbReference type="EMBL" id="JAYFUH010000062">
    <property type="protein sequence ID" value="MEA5666835.1"/>
    <property type="molecule type" value="Genomic_DNA"/>
</dbReference>